<dbReference type="EMBL" id="JRPJ02000041">
    <property type="protein sequence ID" value="TLE08822.1"/>
    <property type="molecule type" value="Genomic_DNA"/>
</dbReference>
<evidence type="ECO:0008006" key="3">
    <source>
        <dbReference type="Google" id="ProtNLM"/>
    </source>
</evidence>
<accession>A0A4U8U6B3</accession>
<gene>
    <name evidence="1" type="ORF">LS79_009155</name>
</gene>
<name>A0A4U8U6B3_9HELI</name>
<reference evidence="1 2" key="1">
    <citation type="journal article" date="2014" name="Genome Announc.">
        <title>Draft genome sequences of eight enterohepatic helicobacter species isolated from both laboratory and wild rodents.</title>
        <authorList>
            <person name="Sheh A."/>
            <person name="Shen Z."/>
            <person name="Fox J.G."/>
        </authorList>
    </citation>
    <scope>NUCLEOTIDE SEQUENCE [LARGE SCALE GENOMIC DNA]</scope>
    <source>
        <strain evidence="1 2">ATCC 49320</strain>
    </source>
</reference>
<dbReference type="RefSeq" id="WP_052092811.1">
    <property type="nucleotide sequence ID" value="NZ_CAMCCI010000035.1"/>
</dbReference>
<proteinExistence type="predicted"/>
<comment type="caution">
    <text evidence="1">The sequence shown here is derived from an EMBL/GenBank/DDBJ whole genome shotgun (WGS) entry which is preliminary data.</text>
</comment>
<evidence type="ECO:0000313" key="1">
    <source>
        <dbReference type="EMBL" id="TLE08822.1"/>
    </source>
</evidence>
<dbReference type="SUPFAM" id="SSF82185">
    <property type="entry name" value="Histone H3 K4-specific methyltransferase SET7/9 N-terminal domain"/>
    <property type="match status" value="1"/>
</dbReference>
<organism evidence="1 2">
    <name type="scientific">Helicobacter bilis</name>
    <dbReference type="NCBI Taxonomy" id="37372"/>
    <lineage>
        <taxon>Bacteria</taxon>
        <taxon>Pseudomonadati</taxon>
        <taxon>Campylobacterota</taxon>
        <taxon>Epsilonproteobacteria</taxon>
        <taxon>Campylobacterales</taxon>
        <taxon>Helicobacteraceae</taxon>
        <taxon>Helicobacter</taxon>
    </lineage>
</organism>
<dbReference type="AlphaFoldDB" id="A0A4U8U6B3"/>
<evidence type="ECO:0000313" key="2">
    <source>
        <dbReference type="Proteomes" id="UP000029857"/>
    </source>
</evidence>
<protein>
    <recommendedName>
        <fullName evidence="3">Toxin-antitoxin system YwqK family antitoxin</fullName>
    </recommendedName>
</protein>
<dbReference type="Gene3D" id="3.90.930.1">
    <property type="match status" value="1"/>
</dbReference>
<sequence>MKGISRSIIPYKNGNINGVGISEMNSFGDNYRFETTYKDGEIEGVTKSYKNGQLTSEMMYKDSKQWEGFSKKYHENGLLKTEVFYKNGMRQGTQIWYNQYGNIEAEVHYAEGKPHGLIKYYRYNKLLWQITAQKGKLVNGKCMSGKALTNSHLTKVKNDIEKGEIDNLYTLCQ</sequence>
<dbReference type="Proteomes" id="UP000029857">
    <property type="component" value="Unassembled WGS sequence"/>
</dbReference>